<dbReference type="GO" id="GO:0046872">
    <property type="term" value="F:metal ion binding"/>
    <property type="evidence" value="ECO:0007669"/>
    <property type="project" value="UniProtKB-KW"/>
</dbReference>
<dbReference type="GO" id="GO:0016787">
    <property type="term" value="F:hydrolase activity"/>
    <property type="evidence" value="ECO:0007669"/>
    <property type="project" value="UniProtKB-KW"/>
</dbReference>
<reference evidence="6" key="1">
    <citation type="submission" date="2024-07" db="EMBL/GenBank/DDBJ databases">
        <title>Complete genome sequence of Verrucomicrobiaceae bacterium NT6N.</title>
        <authorList>
            <person name="Huang C."/>
            <person name="Takami H."/>
            <person name="Hamasaki K."/>
        </authorList>
    </citation>
    <scope>NUCLEOTIDE SEQUENCE</scope>
    <source>
        <strain evidence="6">NT6N</strain>
    </source>
</reference>
<proteinExistence type="inferred from homology"/>
<dbReference type="PANTHER" id="PTHR42978">
    <property type="entry name" value="QUORUM-QUENCHING LACTONASE YTNP-RELATED-RELATED"/>
    <property type="match status" value="1"/>
</dbReference>
<dbReference type="CDD" id="cd07720">
    <property type="entry name" value="OPHC2-like_MBL-fold"/>
    <property type="match status" value="1"/>
</dbReference>
<keyword evidence="4" id="KW-0862">Zinc</keyword>
<evidence type="ECO:0000256" key="4">
    <source>
        <dbReference type="ARBA" id="ARBA00022833"/>
    </source>
</evidence>
<evidence type="ECO:0000313" key="6">
    <source>
        <dbReference type="EMBL" id="BDS08365.1"/>
    </source>
</evidence>
<dbReference type="KEGG" id="osu:NT6N_34050"/>
<keyword evidence="2" id="KW-0479">Metal-binding</keyword>
<feature type="domain" description="Metallo-beta-lactamase" evidence="5">
    <location>
        <begin position="79"/>
        <end position="287"/>
    </location>
</feature>
<dbReference type="EMBL" id="AP026866">
    <property type="protein sequence ID" value="BDS08365.1"/>
    <property type="molecule type" value="Genomic_DNA"/>
</dbReference>
<dbReference type="InterPro" id="IPR051013">
    <property type="entry name" value="MBL_superfamily_lactonases"/>
</dbReference>
<accession>A0AAT9FQQ1</accession>
<keyword evidence="3 6" id="KW-0378">Hydrolase</keyword>
<evidence type="ECO:0000256" key="1">
    <source>
        <dbReference type="ARBA" id="ARBA00007749"/>
    </source>
</evidence>
<evidence type="ECO:0000256" key="2">
    <source>
        <dbReference type="ARBA" id="ARBA00022723"/>
    </source>
</evidence>
<dbReference type="InterPro" id="IPR036866">
    <property type="entry name" value="RibonucZ/Hydroxyglut_hydro"/>
</dbReference>
<dbReference type="SUPFAM" id="SSF56281">
    <property type="entry name" value="Metallo-hydrolase/oxidoreductase"/>
    <property type="match status" value="1"/>
</dbReference>
<dbReference type="SMART" id="SM00849">
    <property type="entry name" value="Lactamase_B"/>
    <property type="match status" value="1"/>
</dbReference>
<protein>
    <submittedName>
        <fullName evidence="6">Hydrolase</fullName>
    </submittedName>
</protein>
<gene>
    <name evidence="6" type="ORF">NT6N_34050</name>
</gene>
<name>A0AAT9FQQ1_9BACT</name>
<comment type="similarity">
    <text evidence="1">Belongs to the metallo-beta-lactamase superfamily.</text>
</comment>
<evidence type="ECO:0000256" key="3">
    <source>
        <dbReference type="ARBA" id="ARBA00022801"/>
    </source>
</evidence>
<dbReference type="InterPro" id="IPR001279">
    <property type="entry name" value="Metallo-B-lactamas"/>
</dbReference>
<dbReference type="Pfam" id="PF00753">
    <property type="entry name" value="Lactamase_B"/>
    <property type="match status" value="1"/>
</dbReference>
<dbReference type="PANTHER" id="PTHR42978:SF6">
    <property type="entry name" value="QUORUM-QUENCHING LACTONASE YTNP-RELATED"/>
    <property type="match status" value="1"/>
</dbReference>
<organism evidence="6">
    <name type="scientific">Oceaniferula spumae</name>
    <dbReference type="NCBI Taxonomy" id="2979115"/>
    <lineage>
        <taxon>Bacteria</taxon>
        <taxon>Pseudomonadati</taxon>
        <taxon>Verrucomicrobiota</taxon>
        <taxon>Verrucomicrobiia</taxon>
        <taxon>Verrucomicrobiales</taxon>
        <taxon>Verrucomicrobiaceae</taxon>
        <taxon>Oceaniferula</taxon>
    </lineage>
</organism>
<sequence>MAAGGLASSPARSLAEKVGGGRNPWIYHFKIGDIDAWSISDGFMKLGQGLSLMYPEAERENMANALKNHSEPLDHLPLYVNVLVIKKGDEIALFDAGFGPPENKNRGWLASGLKKIGIQPEQVTATYLSHAHSDHIAGFVTDGKPTFKNAALHVTPEEYNFWRSKNPDFTKTKRNPKAIPGMVKQAQKNLEILTPLKQFAPVGASMLDGTVTVENGFGHTAGHAIYRIKSKGEELLHIVDLAHHHLLMFQNPAWKIGWDNNLQLAVQTRKRVFSQAATAKTRVYGFHVPFPGLGRINKLGEGYRWVPERLVW</sequence>
<evidence type="ECO:0000259" key="5">
    <source>
        <dbReference type="SMART" id="SM00849"/>
    </source>
</evidence>
<dbReference type="Gene3D" id="3.60.15.10">
    <property type="entry name" value="Ribonuclease Z/Hydroxyacylglutathione hydrolase-like"/>
    <property type="match status" value="1"/>
</dbReference>
<dbReference type="AlphaFoldDB" id="A0AAT9FQQ1"/>